<organism evidence="1 2">
    <name type="scientific">Pseudonocardia autotrophica</name>
    <name type="common">Amycolata autotrophica</name>
    <name type="synonym">Nocardia autotrophica</name>
    <dbReference type="NCBI Taxonomy" id="2074"/>
    <lineage>
        <taxon>Bacteria</taxon>
        <taxon>Bacillati</taxon>
        <taxon>Actinomycetota</taxon>
        <taxon>Actinomycetes</taxon>
        <taxon>Pseudonocardiales</taxon>
        <taxon>Pseudonocardiaceae</taxon>
        <taxon>Pseudonocardia</taxon>
    </lineage>
</organism>
<dbReference type="SUPFAM" id="SSF48452">
    <property type="entry name" value="TPR-like"/>
    <property type="match status" value="1"/>
</dbReference>
<name>A0A1Y2MYV5_PSEAH</name>
<dbReference type="AlphaFoldDB" id="A0A1Y2MYV5"/>
<dbReference type="OrthoDB" id="3213425at2"/>
<evidence type="ECO:0000313" key="2">
    <source>
        <dbReference type="Proteomes" id="UP000194360"/>
    </source>
</evidence>
<evidence type="ECO:0000313" key="1">
    <source>
        <dbReference type="EMBL" id="OSY40360.1"/>
    </source>
</evidence>
<keyword evidence="2" id="KW-1185">Reference proteome</keyword>
<dbReference type="Gene3D" id="1.25.40.10">
    <property type="entry name" value="Tetratricopeptide repeat domain"/>
    <property type="match status" value="1"/>
</dbReference>
<reference evidence="1 2" key="1">
    <citation type="submission" date="2016-09" db="EMBL/GenBank/DDBJ databases">
        <title>Pseudonocardia autotrophica DSM535, a candidate organism with high potential of specific P450 cytochromes.</title>
        <authorList>
            <person name="Grumaz C."/>
            <person name="Vainshtein Y."/>
            <person name="Kirstahler P."/>
            <person name="Sohn K."/>
        </authorList>
    </citation>
    <scope>NUCLEOTIDE SEQUENCE [LARGE SCALE GENOMIC DNA]</scope>
    <source>
        <strain evidence="1 2">DSM 535</strain>
    </source>
</reference>
<sequence>MPTNERLVALMTDAGFLDRGGTIGRKRFTRAVNETAAARTAGRSYTHTYVSRWLNGVTPRDEVTHDAIREALGTRLGRIVSPDELGFRVSYTVSPDVGLSYPDDPEQGVTTLVELLEADLSGAARFGETTECIAAWNDAALAWLVGSRHPVIGSDATVRIGASDVDRLRTMRQTFDRLDGMFGGAHARTALVHYLRTVLPKLLRSEGRADVRERLFSAAGELTQLAAWMSYDAGRHGLAQRYFIQALGLADAGQDRLLSASILDAMSHQASFLGRHREAAAMARAARLGTDNGAVPILTAHFHVMEARALARIGDASACERAMDDAVRHFGRHTPGEGPEWIGYFDGAELAAELGHCQRDLGRPAPAIEHATQALDSASGSCARSDFFVSMVLAHAHLDQGDVEEGCRVAEQAITAGEGLDSVRCHSYVTEFRERLARYRTSGVAREFVGRVRAARLWSPPASVAQ</sequence>
<gene>
    <name evidence="1" type="ORF">BG845_02763</name>
</gene>
<dbReference type="Proteomes" id="UP000194360">
    <property type="component" value="Unassembled WGS sequence"/>
</dbReference>
<dbReference type="EMBL" id="MIGB01000013">
    <property type="protein sequence ID" value="OSY40360.1"/>
    <property type="molecule type" value="Genomic_DNA"/>
</dbReference>
<dbReference type="STRING" id="2074.BG845_02763"/>
<protein>
    <submittedName>
        <fullName evidence="1">Sporulation protein</fullName>
    </submittedName>
</protein>
<dbReference type="RefSeq" id="WP_085913010.1">
    <property type="nucleotide sequence ID" value="NZ_AP018920.1"/>
</dbReference>
<dbReference type="InterPro" id="IPR011990">
    <property type="entry name" value="TPR-like_helical_dom_sf"/>
</dbReference>
<proteinExistence type="predicted"/>
<accession>A0A1Y2MYV5</accession>
<comment type="caution">
    <text evidence="1">The sequence shown here is derived from an EMBL/GenBank/DDBJ whole genome shotgun (WGS) entry which is preliminary data.</text>
</comment>